<dbReference type="InterPro" id="IPR016181">
    <property type="entry name" value="Acyl_CoA_acyltransferase"/>
</dbReference>
<dbReference type="Gene3D" id="3.40.630.30">
    <property type="match status" value="1"/>
</dbReference>
<organism evidence="2 3">
    <name type="scientific">Ranatra chinensis</name>
    <dbReference type="NCBI Taxonomy" id="642074"/>
    <lineage>
        <taxon>Eukaryota</taxon>
        <taxon>Metazoa</taxon>
        <taxon>Ecdysozoa</taxon>
        <taxon>Arthropoda</taxon>
        <taxon>Hexapoda</taxon>
        <taxon>Insecta</taxon>
        <taxon>Pterygota</taxon>
        <taxon>Neoptera</taxon>
        <taxon>Paraneoptera</taxon>
        <taxon>Hemiptera</taxon>
        <taxon>Heteroptera</taxon>
        <taxon>Panheteroptera</taxon>
        <taxon>Nepomorpha</taxon>
        <taxon>Nepidae</taxon>
        <taxon>Ranatrinae</taxon>
        <taxon>Ranatra</taxon>
    </lineage>
</organism>
<comment type="caution">
    <text evidence="2">The sequence shown here is derived from an EMBL/GenBank/DDBJ whole genome shotgun (WGS) entry which is preliminary data.</text>
</comment>
<dbReference type="AlphaFoldDB" id="A0ABD0YX16"/>
<dbReference type="EMBL" id="JBFDAA010000001">
    <property type="protein sequence ID" value="KAL1140508.1"/>
    <property type="molecule type" value="Genomic_DNA"/>
</dbReference>
<dbReference type="InterPro" id="IPR000182">
    <property type="entry name" value="GNAT_dom"/>
</dbReference>
<evidence type="ECO:0000259" key="1">
    <source>
        <dbReference type="PROSITE" id="PS51186"/>
    </source>
</evidence>
<dbReference type="PROSITE" id="PS51186">
    <property type="entry name" value="GNAT"/>
    <property type="match status" value="1"/>
</dbReference>
<dbReference type="SUPFAM" id="SSF55729">
    <property type="entry name" value="Acyl-CoA N-acyltransferases (Nat)"/>
    <property type="match status" value="1"/>
</dbReference>
<feature type="domain" description="N-acetyltransferase" evidence="1">
    <location>
        <begin position="2"/>
        <end position="156"/>
    </location>
</feature>
<dbReference type="Proteomes" id="UP001558652">
    <property type="component" value="Unassembled WGS sequence"/>
</dbReference>
<name>A0ABD0YX16_9HEMI</name>
<keyword evidence="3" id="KW-1185">Reference proteome</keyword>
<accession>A0ABD0YX16</accession>
<evidence type="ECO:0000313" key="2">
    <source>
        <dbReference type="EMBL" id="KAL1140508.1"/>
    </source>
</evidence>
<sequence>MQTLWRKTMESGASLVAILEGPGGPDHNIVGANITGVSHKKIKEMGQCHGKQFKGALRTALAITDEGDLFEKYGVENYLTAYGLSVHPDYHGLEIGYKLLESREYVCKELDLKMTGTVFTAAASQHLAKKAGFEVVVEREFKDYNVNGIVYFPNMPGKLMLMAKTYS</sequence>
<proteinExistence type="predicted"/>
<protein>
    <recommendedName>
        <fullName evidence="1">N-acetyltransferase domain-containing protein</fullName>
    </recommendedName>
</protein>
<reference evidence="2 3" key="1">
    <citation type="submission" date="2024-07" db="EMBL/GenBank/DDBJ databases">
        <title>Chromosome-level genome assembly of the water stick insect Ranatra chinensis (Heteroptera: Nepidae).</title>
        <authorList>
            <person name="Liu X."/>
        </authorList>
    </citation>
    <scope>NUCLEOTIDE SEQUENCE [LARGE SCALE GENOMIC DNA]</scope>
    <source>
        <strain evidence="2">Cailab_2021Rc</strain>
        <tissue evidence="2">Muscle</tissue>
    </source>
</reference>
<gene>
    <name evidence="2" type="ORF">AAG570_000438</name>
</gene>
<evidence type="ECO:0000313" key="3">
    <source>
        <dbReference type="Proteomes" id="UP001558652"/>
    </source>
</evidence>